<dbReference type="InterPro" id="IPR016024">
    <property type="entry name" value="ARM-type_fold"/>
</dbReference>
<sequence>MRSSAADALGKIGDEKAIPGLLKLLEDSHSYVRSSAADALGKIGDEKAIPGLLKLLEGLDYYVRSSAADALGKIGDVKAIPGLLKLVEDSDSGVRWSAADALGNIAKHHTEKVALHLPELLNLIPSTSGKEVHRAILAIQAACKYYNYEIRQLSLTPESSKTNNSAGQTINIEKVGNLNTGTVNVKGDQVGTQQNIHPKN</sequence>
<organism evidence="5 6">
    <name type="scientific">Microcoleus asticus IPMA8</name>
    <dbReference type="NCBI Taxonomy" id="2563858"/>
    <lineage>
        <taxon>Bacteria</taxon>
        <taxon>Bacillati</taxon>
        <taxon>Cyanobacteriota</taxon>
        <taxon>Cyanophyceae</taxon>
        <taxon>Oscillatoriophycideae</taxon>
        <taxon>Oscillatoriales</taxon>
        <taxon>Microcoleaceae</taxon>
        <taxon>Microcoleus</taxon>
        <taxon>Microcoleus asticus</taxon>
    </lineage>
</organism>
<proteinExistence type="predicted"/>
<dbReference type="EMBL" id="SRRZ01000053">
    <property type="protein sequence ID" value="NQE35343.1"/>
    <property type="molecule type" value="Genomic_DNA"/>
</dbReference>
<dbReference type="InterPro" id="IPR004155">
    <property type="entry name" value="PBS_lyase_HEAT"/>
</dbReference>
<dbReference type="Proteomes" id="UP000702425">
    <property type="component" value="Unassembled WGS sequence"/>
</dbReference>
<dbReference type="EC" id="4.-.-.-" evidence="5"/>
<dbReference type="Pfam" id="PF13646">
    <property type="entry name" value="HEAT_2"/>
    <property type="match status" value="1"/>
</dbReference>
<evidence type="ECO:0000256" key="1">
    <source>
        <dbReference type="ARBA" id="ARBA00022549"/>
    </source>
</evidence>
<protein>
    <submittedName>
        <fullName evidence="5">Phycocyanobilin lyase subunit alpha</fullName>
        <ecNumber evidence="5">4.-.-.-</ecNumber>
    </submittedName>
</protein>
<keyword evidence="1" id="KW-0042">Antenna complex</keyword>
<evidence type="ECO:0000256" key="2">
    <source>
        <dbReference type="ARBA" id="ARBA00022737"/>
    </source>
</evidence>
<keyword evidence="6" id="KW-1185">Reference proteome</keyword>
<evidence type="ECO:0000313" key="5">
    <source>
        <dbReference type="EMBL" id="NQE35343.1"/>
    </source>
</evidence>
<keyword evidence="5" id="KW-0456">Lyase</keyword>
<dbReference type="PROSITE" id="PS50077">
    <property type="entry name" value="HEAT_REPEAT"/>
    <property type="match status" value="2"/>
</dbReference>
<keyword evidence="2" id="KW-0677">Repeat</keyword>
<dbReference type="GO" id="GO:0016829">
    <property type="term" value="F:lyase activity"/>
    <property type="evidence" value="ECO:0007669"/>
    <property type="project" value="UniProtKB-KW"/>
</dbReference>
<evidence type="ECO:0000256" key="3">
    <source>
        <dbReference type="ARBA" id="ARBA00022738"/>
    </source>
</evidence>
<dbReference type="PANTHER" id="PTHR12697">
    <property type="entry name" value="PBS LYASE HEAT-LIKE PROTEIN"/>
    <property type="match status" value="1"/>
</dbReference>
<name>A0ABX2CZN7_9CYAN</name>
<keyword evidence="3" id="KW-0605">Phycobilisome</keyword>
<evidence type="ECO:0000256" key="4">
    <source>
        <dbReference type="ARBA" id="ARBA00045876"/>
    </source>
</evidence>
<dbReference type="InterPro" id="IPR011989">
    <property type="entry name" value="ARM-like"/>
</dbReference>
<dbReference type="PANTHER" id="PTHR12697:SF5">
    <property type="entry name" value="DEOXYHYPUSINE HYDROXYLASE"/>
    <property type="match status" value="1"/>
</dbReference>
<dbReference type="InterPro" id="IPR000357">
    <property type="entry name" value="HEAT"/>
</dbReference>
<evidence type="ECO:0000313" key="6">
    <source>
        <dbReference type="Proteomes" id="UP000702425"/>
    </source>
</evidence>
<comment type="function">
    <text evidence="4">Catalyzes the hydroxylation of the N(6)-(4-aminobutyl)-L-lysine intermediate produced by deoxyhypusine synthase/DHPS on a critical lysine of the eukaryotic translation initiation factor 5A/eIF-5A. This is the second step of the post-translational modification of that lysine into an unusual amino acid residue named hypusine. Hypusination is unique to mature eIF-5A factor and is essential for its function.</text>
</comment>
<gene>
    <name evidence="5" type="primary">cpcE_2</name>
    <name evidence="5" type="ORF">E5S67_03073</name>
</gene>
<dbReference type="Gene3D" id="1.25.10.10">
    <property type="entry name" value="Leucine-rich Repeat Variant"/>
    <property type="match status" value="1"/>
</dbReference>
<dbReference type="SMART" id="SM00567">
    <property type="entry name" value="EZ_HEAT"/>
    <property type="match status" value="4"/>
</dbReference>
<comment type="caution">
    <text evidence="5">The sequence shown here is derived from an EMBL/GenBank/DDBJ whole genome shotgun (WGS) entry which is preliminary data.</text>
</comment>
<dbReference type="InterPro" id="IPR021133">
    <property type="entry name" value="HEAT_type_2"/>
</dbReference>
<dbReference type="Pfam" id="PF02985">
    <property type="entry name" value="HEAT"/>
    <property type="match status" value="1"/>
</dbReference>
<dbReference type="SUPFAM" id="SSF48371">
    <property type="entry name" value="ARM repeat"/>
    <property type="match status" value="1"/>
</dbReference>
<accession>A0ABX2CZN7</accession>
<reference evidence="5 6" key="1">
    <citation type="journal article" date="2020" name="Sci. Rep.">
        <title>A novel cyanobacterial geosmin producer, revising GeoA distribution and dispersion patterns in Bacteria.</title>
        <authorList>
            <person name="Churro C."/>
            <person name="Semedo-Aguiar A.P."/>
            <person name="Silva A.D."/>
            <person name="Pereira-Leal J.B."/>
            <person name="Leite R.B."/>
        </authorList>
    </citation>
    <scope>NUCLEOTIDE SEQUENCE [LARGE SCALE GENOMIC DNA]</scope>
    <source>
        <strain evidence="5 6">IPMA8</strain>
    </source>
</reference>